<evidence type="ECO:0000259" key="6">
    <source>
        <dbReference type="Pfam" id="PF13086"/>
    </source>
</evidence>
<name>A0A8K0JJ21_9TREE</name>
<keyword evidence="9" id="KW-1185">Reference proteome</keyword>
<dbReference type="CDD" id="cd18808">
    <property type="entry name" value="SF1_C_Upf1"/>
    <property type="match status" value="1"/>
</dbReference>
<evidence type="ECO:0000256" key="3">
    <source>
        <dbReference type="ARBA" id="ARBA00022801"/>
    </source>
</evidence>
<evidence type="ECO:0000256" key="5">
    <source>
        <dbReference type="ARBA" id="ARBA00022840"/>
    </source>
</evidence>
<feature type="domain" description="DNA2/NAM7 helicase-like C-terminal" evidence="7">
    <location>
        <begin position="665"/>
        <end position="885"/>
    </location>
</feature>
<evidence type="ECO:0000256" key="4">
    <source>
        <dbReference type="ARBA" id="ARBA00022806"/>
    </source>
</evidence>
<evidence type="ECO:0000313" key="8">
    <source>
        <dbReference type="EMBL" id="KAG7530990.1"/>
    </source>
</evidence>
<feature type="domain" description="DNA2/NAM7 helicase helicase" evidence="6">
    <location>
        <begin position="571"/>
        <end position="657"/>
    </location>
</feature>
<organism evidence="8 9">
    <name type="scientific">Filobasidium floriforme</name>
    <dbReference type="NCBI Taxonomy" id="5210"/>
    <lineage>
        <taxon>Eukaryota</taxon>
        <taxon>Fungi</taxon>
        <taxon>Dikarya</taxon>
        <taxon>Basidiomycota</taxon>
        <taxon>Agaricomycotina</taxon>
        <taxon>Tremellomycetes</taxon>
        <taxon>Filobasidiales</taxon>
        <taxon>Filobasidiaceae</taxon>
        <taxon>Filobasidium</taxon>
    </lineage>
</organism>
<accession>A0A8K0JJ21</accession>
<gene>
    <name evidence="8" type="ORF">FFLO_04661</name>
</gene>
<dbReference type="InterPro" id="IPR045055">
    <property type="entry name" value="DNA2/NAM7-like"/>
</dbReference>
<dbReference type="Proteomes" id="UP000812966">
    <property type="component" value="Unassembled WGS sequence"/>
</dbReference>
<proteinExistence type="inferred from homology"/>
<dbReference type="InterPro" id="IPR027417">
    <property type="entry name" value="P-loop_NTPase"/>
</dbReference>
<dbReference type="SUPFAM" id="SSF52540">
    <property type="entry name" value="P-loop containing nucleoside triphosphate hydrolases"/>
    <property type="match status" value="1"/>
</dbReference>
<keyword evidence="5" id="KW-0067">ATP-binding</keyword>
<protein>
    <recommendedName>
        <fullName evidence="10">DNA helicase</fullName>
    </recommendedName>
</protein>
<keyword evidence="3" id="KW-0378">Hydrolase</keyword>
<sequence length="930" mass="104664">MPSSKSFNAGDIEEPDDIAELSRFDSSSDLDLFDLGSTEAQMMEAGTSPVKDALIHRADDHFFEPQDIEYLAELEHRMDEMNEGDHPNVKTRQVEPRFNAASMSQNLYQKFRSESFSKKGSLEMHYTYGLGRNGKSIPSRFDWRQRATSRTRKQFGKDIVQRVMPALAKSSKDNRWRDAIEVYSEKFLNLQRKEFESETQIASNRLSSTPKWQLVQQGFCIADVAGTWVKQTMGGFQTASFAFPGKGNRRFVWNRLTTGSAVGLSPNDADLFVHKEDALSSDASEMSGPGQGPAFVGSIVKQEPGRLTVMFPRQVPGLDDPRNLWRLDLWVSDIVLRRTEEAFATLNSDPVMIDSQSTRMAAEQKRREIEHYDEQPINRSYTRETILSGTALRDILLKDFSQPGRAVPFRKDPSHPQRQGIFSKDMLIMSWCRRQLRPGGVPLEVEGDPNVRLNTSQRKAIAMMLSERLSLIQGVSRKGKTRTIIEALHLLKSHWQVSVPILVTGYTNTAVDNLAEGLTNRGLKVLRYGAKIRIRESLWPITLDGYIERHPSQRNLNSLKLKTFAASPGSDERTALQKKLFGLERHMMQETAAGIDVVCATCISSVSRLLQIYDFPVVFLDEASMATEATSIIPLTKGCAHLAMIGDHKQLPPVVISPEAKNGGLSRSLFERLIQPKSANSLLPTIMLDTQYRMHPAISAFPIEKFYNNSLSDGTVENDGTLRFGLEKTLDTEFQTLDKTGAPHRMTFIDHDEPEIPYMGSIQNQGEANIVSSIVLDILINNPDLDGSDIGVIAPYAGQIGALERILHDPERLEHLSHLLDGDRMTAPLAVEISTVDGFEGREKKIIIFSTTRSNPRHAIGFMDDWRRLNVALTRAQRSLIVVGNYPTLSNARGFHGNRTKGHLYWVDLMRALKRKDAILWSERRRTTPP</sequence>
<reference evidence="8" key="1">
    <citation type="submission" date="2020-04" db="EMBL/GenBank/DDBJ databases">
        <title>Analysis of mating type loci in Filobasidium floriforme.</title>
        <authorList>
            <person name="Nowrousian M."/>
        </authorList>
    </citation>
    <scope>NUCLEOTIDE SEQUENCE</scope>
    <source>
        <strain evidence="8">CBS 6242</strain>
    </source>
</reference>
<evidence type="ECO:0000256" key="2">
    <source>
        <dbReference type="ARBA" id="ARBA00022741"/>
    </source>
</evidence>
<keyword evidence="2" id="KW-0547">Nucleotide-binding</keyword>
<comment type="similarity">
    <text evidence="1">Belongs to the DNA2/NAM7 helicase family.</text>
</comment>
<evidence type="ECO:0008006" key="10">
    <source>
        <dbReference type="Google" id="ProtNLM"/>
    </source>
</evidence>
<dbReference type="Pfam" id="PF13087">
    <property type="entry name" value="AAA_12"/>
    <property type="match status" value="1"/>
</dbReference>
<dbReference type="InterPro" id="IPR041679">
    <property type="entry name" value="DNA2/NAM7-like_C"/>
</dbReference>
<evidence type="ECO:0000256" key="1">
    <source>
        <dbReference type="ARBA" id="ARBA00007913"/>
    </source>
</evidence>
<dbReference type="InterPro" id="IPR041677">
    <property type="entry name" value="DNA2/NAM7_AAA_11"/>
</dbReference>
<dbReference type="GO" id="GO:0016787">
    <property type="term" value="F:hydrolase activity"/>
    <property type="evidence" value="ECO:0007669"/>
    <property type="project" value="UniProtKB-KW"/>
</dbReference>
<evidence type="ECO:0000313" key="9">
    <source>
        <dbReference type="Proteomes" id="UP000812966"/>
    </source>
</evidence>
<dbReference type="EMBL" id="JABELV010000102">
    <property type="protein sequence ID" value="KAG7530990.1"/>
    <property type="molecule type" value="Genomic_DNA"/>
</dbReference>
<dbReference type="GO" id="GO:0004386">
    <property type="term" value="F:helicase activity"/>
    <property type="evidence" value="ECO:0007669"/>
    <property type="project" value="UniProtKB-KW"/>
</dbReference>
<dbReference type="PANTHER" id="PTHR10887:SF495">
    <property type="entry name" value="HELICASE SENATAXIN ISOFORM X1-RELATED"/>
    <property type="match status" value="1"/>
</dbReference>
<dbReference type="PANTHER" id="PTHR10887">
    <property type="entry name" value="DNA2/NAM7 HELICASE FAMILY"/>
    <property type="match status" value="1"/>
</dbReference>
<feature type="domain" description="DNA2/NAM7 helicase helicase" evidence="6">
    <location>
        <begin position="453"/>
        <end position="556"/>
    </location>
</feature>
<keyword evidence="4" id="KW-0347">Helicase</keyword>
<dbReference type="FunFam" id="3.40.50.300:FF:000326">
    <property type="entry name" value="P-loop containing nucleoside triphosphate hydrolase"/>
    <property type="match status" value="1"/>
</dbReference>
<comment type="caution">
    <text evidence="8">The sequence shown here is derived from an EMBL/GenBank/DDBJ whole genome shotgun (WGS) entry which is preliminary data.</text>
</comment>
<dbReference type="GO" id="GO:0005524">
    <property type="term" value="F:ATP binding"/>
    <property type="evidence" value="ECO:0007669"/>
    <property type="project" value="UniProtKB-KW"/>
</dbReference>
<evidence type="ECO:0000259" key="7">
    <source>
        <dbReference type="Pfam" id="PF13087"/>
    </source>
</evidence>
<dbReference type="InterPro" id="IPR047187">
    <property type="entry name" value="SF1_C_Upf1"/>
</dbReference>
<dbReference type="Gene3D" id="3.40.50.300">
    <property type="entry name" value="P-loop containing nucleotide triphosphate hydrolases"/>
    <property type="match status" value="2"/>
</dbReference>
<dbReference type="GO" id="GO:0005694">
    <property type="term" value="C:chromosome"/>
    <property type="evidence" value="ECO:0007669"/>
    <property type="project" value="UniProtKB-ARBA"/>
</dbReference>
<dbReference type="Pfam" id="PF13086">
    <property type="entry name" value="AAA_11"/>
    <property type="match status" value="2"/>
</dbReference>
<dbReference type="AlphaFoldDB" id="A0A8K0JJ21"/>